<reference evidence="1" key="1">
    <citation type="submission" date="2022-02" db="EMBL/GenBank/DDBJ databases">
        <title>Plant Genome Project.</title>
        <authorList>
            <person name="Zhang R.-G."/>
        </authorList>
    </citation>
    <scope>NUCLEOTIDE SEQUENCE</scope>
    <source>
        <strain evidence="1">AT1</strain>
    </source>
</reference>
<proteinExistence type="predicted"/>
<name>A0ACC0PQP0_RHOML</name>
<keyword evidence="2" id="KW-1185">Reference proteome</keyword>
<evidence type="ECO:0000313" key="2">
    <source>
        <dbReference type="Proteomes" id="UP001062846"/>
    </source>
</evidence>
<comment type="caution">
    <text evidence="1">The sequence shown here is derived from an EMBL/GenBank/DDBJ whole genome shotgun (WGS) entry which is preliminary data.</text>
</comment>
<evidence type="ECO:0000313" key="1">
    <source>
        <dbReference type="EMBL" id="KAI8567911.1"/>
    </source>
</evidence>
<accession>A0ACC0PQP0</accession>
<gene>
    <name evidence="1" type="ORF">RHMOL_Rhmol02G0158000</name>
</gene>
<sequence length="147" mass="16620">MSRLELNMKKFASLFTSVDFMYLLLDVTSSFRHLIPLSCEWLFSFMQFNALITSARQREESSQHSYSGGSHPVFHPSGSLTSNSYRQSWSPFSQNPSMYGGTNAQGPASARLTRILDLEMCTDTLVGAEMRTDPILFFKVVMKEAKL</sequence>
<dbReference type="Proteomes" id="UP001062846">
    <property type="component" value="Chromosome 2"/>
</dbReference>
<protein>
    <submittedName>
        <fullName evidence="1">Uncharacterized protein</fullName>
    </submittedName>
</protein>
<dbReference type="EMBL" id="CM046389">
    <property type="protein sequence ID" value="KAI8567911.1"/>
    <property type="molecule type" value="Genomic_DNA"/>
</dbReference>
<organism evidence="1 2">
    <name type="scientific">Rhododendron molle</name>
    <name type="common">Chinese azalea</name>
    <name type="synonym">Azalea mollis</name>
    <dbReference type="NCBI Taxonomy" id="49168"/>
    <lineage>
        <taxon>Eukaryota</taxon>
        <taxon>Viridiplantae</taxon>
        <taxon>Streptophyta</taxon>
        <taxon>Embryophyta</taxon>
        <taxon>Tracheophyta</taxon>
        <taxon>Spermatophyta</taxon>
        <taxon>Magnoliopsida</taxon>
        <taxon>eudicotyledons</taxon>
        <taxon>Gunneridae</taxon>
        <taxon>Pentapetalae</taxon>
        <taxon>asterids</taxon>
        <taxon>Ericales</taxon>
        <taxon>Ericaceae</taxon>
        <taxon>Ericoideae</taxon>
        <taxon>Rhodoreae</taxon>
        <taxon>Rhododendron</taxon>
    </lineage>
</organism>